<evidence type="ECO:0000313" key="14">
    <source>
        <dbReference type="Proteomes" id="UP000291191"/>
    </source>
</evidence>
<dbReference type="Proteomes" id="UP000284772">
    <property type="component" value="Unassembled WGS sequence"/>
</dbReference>
<feature type="chain" id="PRO_5044602591" evidence="6">
    <location>
        <begin position="23"/>
        <end position="523"/>
    </location>
</feature>
<comment type="caution">
    <text evidence="10">The sequence shown here is derived from an EMBL/GenBank/DDBJ whole genome shotgun (WGS) entry which is preliminary data.</text>
</comment>
<organism evidence="10 13">
    <name type="scientific">Bacteroides intestinalis</name>
    <dbReference type="NCBI Taxonomy" id="329854"/>
    <lineage>
        <taxon>Bacteria</taxon>
        <taxon>Pseudomonadati</taxon>
        <taxon>Bacteroidota</taxon>
        <taxon>Bacteroidia</taxon>
        <taxon>Bacteroidales</taxon>
        <taxon>Bacteroidaceae</taxon>
        <taxon>Bacteroides</taxon>
    </lineage>
</organism>
<dbReference type="InterPro" id="IPR012944">
    <property type="entry name" value="SusD_RagB_dom"/>
</dbReference>
<dbReference type="Gene3D" id="1.25.40.390">
    <property type="match status" value="1"/>
</dbReference>
<feature type="domain" description="RagB/SusD" evidence="7">
    <location>
        <begin position="384"/>
        <end position="523"/>
    </location>
</feature>
<keyword evidence="5" id="KW-0998">Cell outer membrane</keyword>
<dbReference type="PROSITE" id="PS51257">
    <property type="entry name" value="PROKAR_LIPOPROTEIN"/>
    <property type="match status" value="1"/>
</dbReference>
<evidence type="ECO:0000313" key="9">
    <source>
        <dbReference type="EMBL" id="RGT51800.1"/>
    </source>
</evidence>
<dbReference type="SUPFAM" id="SSF48452">
    <property type="entry name" value="TPR-like"/>
    <property type="match status" value="1"/>
</dbReference>
<feature type="domain" description="SusD-like N-terminal" evidence="8">
    <location>
        <begin position="77"/>
        <end position="244"/>
    </location>
</feature>
<evidence type="ECO:0000313" key="10">
    <source>
        <dbReference type="EMBL" id="RHL94752.1"/>
    </source>
</evidence>
<evidence type="ECO:0000256" key="1">
    <source>
        <dbReference type="ARBA" id="ARBA00004442"/>
    </source>
</evidence>
<proteinExistence type="inferred from homology"/>
<evidence type="ECO:0000313" key="11">
    <source>
        <dbReference type="EMBL" id="RYT75171.1"/>
    </source>
</evidence>
<dbReference type="Proteomes" id="UP000291191">
    <property type="component" value="Unassembled WGS sequence"/>
</dbReference>
<evidence type="ECO:0000313" key="13">
    <source>
        <dbReference type="Proteomes" id="UP000285013"/>
    </source>
</evidence>
<dbReference type="EMBL" id="RCXO01000044">
    <property type="protein sequence ID" value="RYT75171.1"/>
    <property type="molecule type" value="Genomic_DNA"/>
</dbReference>
<evidence type="ECO:0000256" key="6">
    <source>
        <dbReference type="SAM" id="SignalP"/>
    </source>
</evidence>
<dbReference type="Proteomes" id="UP000285013">
    <property type="component" value="Unassembled WGS sequence"/>
</dbReference>
<evidence type="ECO:0000256" key="4">
    <source>
        <dbReference type="ARBA" id="ARBA00023136"/>
    </source>
</evidence>
<keyword evidence="14" id="KW-1185">Reference proteome</keyword>
<evidence type="ECO:0000256" key="2">
    <source>
        <dbReference type="ARBA" id="ARBA00006275"/>
    </source>
</evidence>
<sequence>MKTMKKIYIILATLLVTGLSSCDMEKYPYSSVEESQYLATMNDFTNARIGIYSYYRSITTGGYILTPELQCDDFHATAGFSNSYGNQYRWDFQSSDGNVEGVWQNHYAHIARCNYFIDGYNKVLDGTVTDLSDANKELIAAYAGEAYFTRAYNYFQLVGYFCKAYNPATAESDLGLPLQLVYSPTSDASAYPGRSSLKATYEQILSDLTEAKKLVNASKTVTQAQNVLNYISQDIVTAFQARVALQMKDYTTAISNSTSLINTGKYPLLNSEDGGEAFRNMWVKDTGSEVIWQIYMSADELGSATGTSFWGQYKKDDPSSQVMDYIPSQKLIDLYEQDRDIRFAAYFAPFTLKVSTGATGDIYVFDKYPGNPDIYNVVSVDNHYTNKSKPFRISEQYLIAAEAYVGNNDIVNGAKYLNLLRASRLVDYVDVTYNSPNTLLADIQDERHKELVGEGFRLTDLKRWGLGVNREDATQDAALVLLPGGTNTTALTKTADDFRMVWPIPKSETDVNPQIKGQQNPGY</sequence>
<comment type="subcellular location">
    <subcellularLocation>
        <location evidence="1">Cell outer membrane</location>
    </subcellularLocation>
</comment>
<evidence type="ECO:0000259" key="8">
    <source>
        <dbReference type="Pfam" id="PF14322"/>
    </source>
</evidence>
<dbReference type="OrthoDB" id="1080118at2"/>
<keyword evidence="3 6" id="KW-0732">Signal</keyword>
<feature type="signal peptide" evidence="6">
    <location>
        <begin position="1"/>
        <end position="22"/>
    </location>
</feature>
<evidence type="ECO:0000256" key="3">
    <source>
        <dbReference type="ARBA" id="ARBA00022729"/>
    </source>
</evidence>
<reference evidence="11 14" key="2">
    <citation type="journal article" date="2019" name="Science, e1252229">
        <title>Invertible promoters mediate bacterial phase variation, antibiotic resistance, and host adaptation in the gut.</title>
        <authorList>
            <person name="Jiang X."/>
            <person name="Hall A.B."/>
            <person name="Arthur T.D."/>
            <person name="Plichta D.R."/>
            <person name="Covington C.T."/>
            <person name="Poyet M."/>
            <person name="Crothers J."/>
            <person name="Moses P.L."/>
            <person name="Tolonen A.C."/>
            <person name="Vlamakis H."/>
            <person name="Alm E.J."/>
            <person name="Xavier R.J."/>
        </authorList>
    </citation>
    <scope>NUCLEOTIDE SEQUENCE [LARGE SCALE GENOMIC DNA]</scope>
    <source>
        <strain evidence="14">bf_0095</strain>
        <strain evidence="11">Bf_0095</strain>
    </source>
</reference>
<protein>
    <submittedName>
        <fullName evidence="10">RagB/SusD family nutrient uptake outer membrane protein</fullName>
    </submittedName>
</protein>
<dbReference type="EMBL" id="QRPE01000004">
    <property type="protein sequence ID" value="RHL94752.1"/>
    <property type="molecule type" value="Genomic_DNA"/>
</dbReference>
<dbReference type="Pfam" id="PF14322">
    <property type="entry name" value="SusD-like_3"/>
    <property type="match status" value="1"/>
</dbReference>
<evidence type="ECO:0000259" key="7">
    <source>
        <dbReference type="Pfam" id="PF07980"/>
    </source>
</evidence>
<keyword evidence="4" id="KW-0472">Membrane</keyword>
<dbReference type="InterPro" id="IPR011990">
    <property type="entry name" value="TPR-like_helical_dom_sf"/>
</dbReference>
<dbReference type="GO" id="GO:0009279">
    <property type="term" value="C:cell outer membrane"/>
    <property type="evidence" value="ECO:0007669"/>
    <property type="project" value="UniProtKB-SubCell"/>
</dbReference>
<dbReference type="EMBL" id="QRWT01000010">
    <property type="protein sequence ID" value="RGT51800.1"/>
    <property type="molecule type" value="Genomic_DNA"/>
</dbReference>
<reference evidence="12 13" key="1">
    <citation type="submission" date="2018-08" db="EMBL/GenBank/DDBJ databases">
        <title>A genome reference for cultivated species of the human gut microbiota.</title>
        <authorList>
            <person name="Zou Y."/>
            <person name="Xue W."/>
            <person name="Luo G."/>
        </authorList>
    </citation>
    <scope>NUCLEOTIDE SEQUENCE [LARGE SCALE GENOMIC DNA]</scope>
    <source>
        <strain evidence="9 12">AF19-10AC</strain>
        <strain evidence="10 13">AF36-16BH</strain>
    </source>
</reference>
<evidence type="ECO:0000313" key="12">
    <source>
        <dbReference type="Proteomes" id="UP000284772"/>
    </source>
</evidence>
<accession>A0A415A730</accession>
<name>A0A415A730_9BACE</name>
<dbReference type="AlphaFoldDB" id="A0A415A730"/>
<evidence type="ECO:0000256" key="5">
    <source>
        <dbReference type="ARBA" id="ARBA00023237"/>
    </source>
</evidence>
<gene>
    <name evidence="9" type="ORF">DWX27_11275</name>
    <name evidence="10" type="ORF">DWZ95_06080</name>
    <name evidence="11" type="ORF">EAJ06_22050</name>
</gene>
<dbReference type="Pfam" id="PF07980">
    <property type="entry name" value="SusD_RagB"/>
    <property type="match status" value="1"/>
</dbReference>
<comment type="similarity">
    <text evidence="2">Belongs to the SusD family.</text>
</comment>
<dbReference type="InterPro" id="IPR033985">
    <property type="entry name" value="SusD-like_N"/>
</dbReference>